<gene>
    <name evidence="4" type="ORF">PV05_02541</name>
</gene>
<dbReference type="Gene3D" id="2.130.10.10">
    <property type="entry name" value="YVTN repeat-like/Quinoprotein amine dehydrogenase"/>
    <property type="match status" value="1"/>
</dbReference>
<dbReference type="SUPFAM" id="SSF50978">
    <property type="entry name" value="WD40 repeat-like"/>
    <property type="match status" value="1"/>
</dbReference>
<dbReference type="PANTHER" id="PTHR44472:SF1">
    <property type="entry name" value="DDB1 AND CUL4 ASSOCIATED FACTOR 4"/>
    <property type="match status" value="1"/>
</dbReference>
<evidence type="ECO:0000313" key="4">
    <source>
        <dbReference type="EMBL" id="KIW57989.1"/>
    </source>
</evidence>
<reference evidence="4 5" key="1">
    <citation type="submission" date="2015-01" db="EMBL/GenBank/DDBJ databases">
        <title>The Genome Sequence of Exophiala xenobiotica CBS118157.</title>
        <authorList>
            <consortium name="The Broad Institute Genomics Platform"/>
            <person name="Cuomo C."/>
            <person name="de Hoog S."/>
            <person name="Gorbushina A."/>
            <person name="Stielow B."/>
            <person name="Teixiera M."/>
            <person name="Abouelleil A."/>
            <person name="Chapman S.B."/>
            <person name="Priest M."/>
            <person name="Young S.K."/>
            <person name="Wortman J."/>
            <person name="Nusbaum C."/>
            <person name="Birren B."/>
        </authorList>
    </citation>
    <scope>NUCLEOTIDE SEQUENCE [LARGE SCALE GENOMIC DNA]</scope>
    <source>
        <strain evidence="4 5">CBS 118157</strain>
    </source>
</reference>
<evidence type="ECO:0000256" key="2">
    <source>
        <dbReference type="ARBA" id="ARBA00022737"/>
    </source>
</evidence>
<evidence type="ECO:0000256" key="1">
    <source>
        <dbReference type="ARBA" id="ARBA00022574"/>
    </source>
</evidence>
<feature type="compositionally biased region" description="Polar residues" evidence="3">
    <location>
        <begin position="382"/>
        <end position="391"/>
    </location>
</feature>
<evidence type="ECO:0000313" key="5">
    <source>
        <dbReference type="Proteomes" id="UP000054342"/>
    </source>
</evidence>
<dbReference type="InterPro" id="IPR015943">
    <property type="entry name" value="WD40/YVTN_repeat-like_dom_sf"/>
</dbReference>
<dbReference type="RefSeq" id="XP_013318573.1">
    <property type="nucleotide sequence ID" value="XM_013463119.1"/>
</dbReference>
<proteinExistence type="predicted"/>
<dbReference type="GeneID" id="25324449"/>
<feature type="region of interest" description="Disordered" evidence="3">
    <location>
        <begin position="517"/>
        <end position="540"/>
    </location>
</feature>
<dbReference type="EMBL" id="KN847318">
    <property type="protein sequence ID" value="KIW57989.1"/>
    <property type="molecule type" value="Genomic_DNA"/>
</dbReference>
<keyword evidence="1" id="KW-0853">WD repeat</keyword>
<dbReference type="HOGENOM" id="CLU_029545_0_0_1"/>
<dbReference type="AlphaFoldDB" id="A0A0D2FD65"/>
<evidence type="ECO:0000256" key="3">
    <source>
        <dbReference type="SAM" id="MobiDB-lite"/>
    </source>
</evidence>
<protein>
    <recommendedName>
        <fullName evidence="6">DUF2415 domain-containing protein</fullName>
    </recommendedName>
</protein>
<accession>A0A0D2FD65</accession>
<dbReference type="InterPro" id="IPR052254">
    <property type="entry name" value="CUL4-DDB1_E3_ligase_receptor"/>
</dbReference>
<keyword evidence="5" id="KW-1185">Reference proteome</keyword>
<dbReference type="GO" id="GO:0080008">
    <property type="term" value="C:Cul4-RING E3 ubiquitin ligase complex"/>
    <property type="evidence" value="ECO:0007669"/>
    <property type="project" value="TreeGrafter"/>
</dbReference>
<dbReference type="Proteomes" id="UP000054342">
    <property type="component" value="Unassembled WGS sequence"/>
</dbReference>
<feature type="region of interest" description="Disordered" evidence="3">
    <location>
        <begin position="376"/>
        <end position="397"/>
    </location>
</feature>
<dbReference type="PANTHER" id="PTHR44472">
    <property type="entry name" value="DDB1- AND CUL4-ASSOCIATED FACTOR 4-RELATED"/>
    <property type="match status" value="1"/>
</dbReference>
<organism evidence="4 5">
    <name type="scientific">Exophiala xenobiotica</name>
    <dbReference type="NCBI Taxonomy" id="348802"/>
    <lineage>
        <taxon>Eukaryota</taxon>
        <taxon>Fungi</taxon>
        <taxon>Dikarya</taxon>
        <taxon>Ascomycota</taxon>
        <taxon>Pezizomycotina</taxon>
        <taxon>Eurotiomycetes</taxon>
        <taxon>Chaetothyriomycetidae</taxon>
        <taxon>Chaetothyriales</taxon>
        <taxon>Herpotrichiellaceae</taxon>
        <taxon>Exophiala</taxon>
    </lineage>
</organism>
<dbReference type="OrthoDB" id="128867at2759"/>
<keyword evidence="2" id="KW-0677">Repeat</keyword>
<dbReference type="InterPro" id="IPR036322">
    <property type="entry name" value="WD40_repeat_dom_sf"/>
</dbReference>
<name>A0A0D2FD65_9EURO</name>
<sequence>MPAEIPGYYFDATSNRYFKIQPNHIAPVGANYSRQAVNAQKAIEETQRLEEASKLSEQAATVSRSRLLQNPLFSFDRRLGNVRARPSSIVSDYYAASLRGANALGEFPPWDVIPGSDLTGQVGYKFAIAPECGALLAPFAFTPSQRPHDTPGFMILALPRRGRPLRGHGSYLDSKYWPVCTREDSCGHLFDFDKSSVVYPARNVDCIVPAGPGFVLWTHRNPGSEQSYLTKAAFTANQDRYRTRPELPAVTYQIPRRILDLATSPSRTMAAIATSEGVSIIPDFCNGHDGDMFKTHIQGEQMVVGFKDERVIMSGTRSGKLMLCDTRSLDASSVTFRIQHSSAISGLAMLPDGNRVLVNGLSDMRIYDLRFAPSPSPLSRGAASTTTTTHPLSRKAKYRRHNYEHTKPTLTFNVPQLRRQNQYGLGFAYDPELNVVVRASTDFVSNHRVGVWSATSGQLLKGPLNEHKFAAPVTCAEIVRVRDGPKSILLATDGEIVEWCAQGRGFEHEQEVVSGCLGPDERSRSVGRPSIAPRAIAPQP</sequence>
<dbReference type="STRING" id="348802.A0A0D2FD65"/>
<evidence type="ECO:0008006" key="6">
    <source>
        <dbReference type="Google" id="ProtNLM"/>
    </source>
</evidence>